<dbReference type="OrthoDB" id="3078158at2"/>
<dbReference type="HOGENOM" id="CLU_039483_0_2_12"/>
<evidence type="ECO:0000256" key="3">
    <source>
        <dbReference type="ARBA" id="ARBA00022692"/>
    </source>
</evidence>
<evidence type="ECO:0000256" key="2">
    <source>
        <dbReference type="ARBA" id="ARBA00022475"/>
    </source>
</evidence>
<evidence type="ECO:0000256" key="4">
    <source>
        <dbReference type="ARBA" id="ARBA00022989"/>
    </source>
</evidence>
<feature type="transmembrane region" description="Helical" evidence="6">
    <location>
        <begin position="288"/>
        <end position="309"/>
    </location>
</feature>
<dbReference type="PATRIC" id="fig|889378.3.peg.434"/>
<dbReference type="Pfam" id="PF12698">
    <property type="entry name" value="ABC2_membrane_3"/>
    <property type="match status" value="1"/>
</dbReference>
<dbReference type="STRING" id="889378.Spiaf_0426"/>
<dbReference type="GO" id="GO:0140359">
    <property type="term" value="F:ABC-type transporter activity"/>
    <property type="evidence" value="ECO:0007669"/>
    <property type="project" value="InterPro"/>
</dbReference>
<dbReference type="RefSeq" id="WP_014454527.1">
    <property type="nucleotide sequence ID" value="NC_017098.1"/>
</dbReference>
<keyword evidence="5 6" id="KW-0472">Membrane</keyword>
<evidence type="ECO:0000256" key="6">
    <source>
        <dbReference type="SAM" id="Phobius"/>
    </source>
</evidence>
<dbReference type="PANTHER" id="PTHR30294:SF38">
    <property type="entry name" value="TRANSPORT PERMEASE PROTEIN"/>
    <property type="match status" value="1"/>
</dbReference>
<evidence type="ECO:0000256" key="5">
    <source>
        <dbReference type="ARBA" id="ARBA00023136"/>
    </source>
</evidence>
<evidence type="ECO:0000256" key="1">
    <source>
        <dbReference type="ARBA" id="ARBA00004651"/>
    </source>
</evidence>
<comment type="subcellular location">
    <subcellularLocation>
        <location evidence="1">Cell membrane</location>
        <topology evidence="1">Multi-pass membrane protein</topology>
    </subcellularLocation>
</comment>
<feature type="transmembrane region" description="Helical" evidence="6">
    <location>
        <begin position="178"/>
        <end position="201"/>
    </location>
</feature>
<dbReference type="eggNOG" id="COG0842">
    <property type="taxonomic scope" value="Bacteria"/>
</dbReference>
<sequence>MKGITIHIRRILRNKLIIGAAAVIPVVMLLLGGRAGDMLPGMAVINQDGGPLAGLVVESLAQSYRVEQLSADEVEEQVRRGGLEYVLEIPTGFGAEVLAARTPQLAGTAVNNPHSALHVREAVEQVTRPALVLASSLQPETEQQLAAALQQVQQGPFRVEQEIHSRNGELSAANANGFLLAMNLFTMIMLLMGLYGGINLMRDRRSGTVMRAAAAPAGLRGYVGGLLAALMAVQLLQVALTTAAAGLVFPDIRLAVLARSFGVMSLFAMTSLAFGVALAGVAKSMNQLGVLGSIFIFPMAMLGGSFWPIEIMPQQLQRISVLMPNYWAGQAIQLSLAQAGLQDFLLPIAILGAYAALLFVLGSWKRDQVTSGREMRE</sequence>
<feature type="transmembrane region" description="Helical" evidence="6">
    <location>
        <begin position="344"/>
        <end position="364"/>
    </location>
</feature>
<reference evidence="9" key="1">
    <citation type="journal article" date="2013" name="Stand. Genomic Sci.">
        <title>Complete genome sequence of the halophilic bacterium Spirochaeta africana type strain (Z-7692(T)) from the alkaline Lake Magadi in the East African Rift.</title>
        <authorList>
            <person name="Liolos K."/>
            <person name="Abt B."/>
            <person name="Scheuner C."/>
            <person name="Teshima H."/>
            <person name="Held B."/>
            <person name="Lapidus A."/>
            <person name="Nolan M."/>
            <person name="Lucas S."/>
            <person name="Deshpande S."/>
            <person name="Cheng J.F."/>
            <person name="Tapia R."/>
            <person name="Goodwin L.A."/>
            <person name="Pitluck S."/>
            <person name="Pagani I."/>
            <person name="Ivanova N."/>
            <person name="Mavromatis K."/>
            <person name="Mikhailova N."/>
            <person name="Huntemann M."/>
            <person name="Pati A."/>
            <person name="Chen A."/>
            <person name="Palaniappan K."/>
            <person name="Land M."/>
            <person name="Rohde M."/>
            <person name="Tindall B.J."/>
            <person name="Detter J.C."/>
            <person name="Goker M."/>
            <person name="Bristow J."/>
            <person name="Eisen J.A."/>
            <person name="Markowitz V."/>
            <person name="Hugenholtz P."/>
            <person name="Woyke T."/>
            <person name="Klenk H.P."/>
            <person name="Kyrpides N.C."/>
        </authorList>
    </citation>
    <scope>NUCLEOTIDE SEQUENCE</scope>
    <source>
        <strain evidence="9">ATCC 700263 / DSM 8902 / Z-7692</strain>
    </source>
</reference>
<gene>
    <name evidence="8" type="ordered locus">Spiaf_0426</name>
</gene>
<keyword evidence="3 6" id="KW-0812">Transmembrane</keyword>
<feature type="transmembrane region" description="Helical" evidence="6">
    <location>
        <begin position="12"/>
        <end position="32"/>
    </location>
</feature>
<dbReference type="PANTHER" id="PTHR30294">
    <property type="entry name" value="MEMBRANE COMPONENT OF ABC TRANSPORTER YHHJ-RELATED"/>
    <property type="match status" value="1"/>
</dbReference>
<dbReference type="Gene3D" id="3.40.1710.10">
    <property type="entry name" value="abc type-2 transporter like domain"/>
    <property type="match status" value="1"/>
</dbReference>
<dbReference type="KEGG" id="sfc:Spiaf_0426"/>
<keyword evidence="4 6" id="KW-1133">Transmembrane helix</keyword>
<evidence type="ECO:0000259" key="7">
    <source>
        <dbReference type="Pfam" id="PF12698"/>
    </source>
</evidence>
<dbReference type="Proteomes" id="UP000007383">
    <property type="component" value="Chromosome"/>
</dbReference>
<dbReference type="InterPro" id="IPR051449">
    <property type="entry name" value="ABC-2_transporter_component"/>
</dbReference>
<evidence type="ECO:0000313" key="9">
    <source>
        <dbReference type="Proteomes" id="UP000007383"/>
    </source>
</evidence>
<keyword evidence="9" id="KW-1185">Reference proteome</keyword>
<dbReference type="InterPro" id="IPR013525">
    <property type="entry name" value="ABC2_TM"/>
</dbReference>
<keyword evidence="2" id="KW-1003">Cell membrane</keyword>
<feature type="transmembrane region" description="Helical" evidence="6">
    <location>
        <begin position="261"/>
        <end position="281"/>
    </location>
</feature>
<proteinExistence type="predicted"/>
<organism evidence="8 9">
    <name type="scientific">Spirochaeta africana (strain ATCC 700263 / DSM 8902 / Z-7692)</name>
    <dbReference type="NCBI Taxonomy" id="889378"/>
    <lineage>
        <taxon>Bacteria</taxon>
        <taxon>Pseudomonadati</taxon>
        <taxon>Spirochaetota</taxon>
        <taxon>Spirochaetia</taxon>
        <taxon>Spirochaetales</taxon>
        <taxon>Spirochaetaceae</taxon>
        <taxon>Spirochaeta</taxon>
    </lineage>
</organism>
<feature type="transmembrane region" description="Helical" evidence="6">
    <location>
        <begin position="222"/>
        <end position="249"/>
    </location>
</feature>
<dbReference type="AlphaFoldDB" id="H9UG87"/>
<name>H9UG87_SPIAZ</name>
<protein>
    <submittedName>
        <fullName evidence="8">ABC-type multidrug transport system, permease component</fullName>
    </submittedName>
</protein>
<feature type="domain" description="ABC-2 type transporter transmembrane" evidence="7">
    <location>
        <begin position="40"/>
        <end position="363"/>
    </location>
</feature>
<accession>H9UG87</accession>
<evidence type="ECO:0000313" key="8">
    <source>
        <dbReference type="EMBL" id="AFG36530.1"/>
    </source>
</evidence>
<dbReference type="EMBL" id="CP003282">
    <property type="protein sequence ID" value="AFG36530.1"/>
    <property type="molecule type" value="Genomic_DNA"/>
</dbReference>
<dbReference type="GO" id="GO:0005886">
    <property type="term" value="C:plasma membrane"/>
    <property type="evidence" value="ECO:0007669"/>
    <property type="project" value="UniProtKB-SubCell"/>
</dbReference>